<evidence type="ECO:0000313" key="2">
    <source>
        <dbReference type="EMBL" id="EJK69776.1"/>
    </source>
</evidence>
<evidence type="ECO:0000313" key="3">
    <source>
        <dbReference type="Proteomes" id="UP000266841"/>
    </source>
</evidence>
<name>K0T8T9_THAOC</name>
<proteinExistence type="predicted"/>
<dbReference type="Proteomes" id="UP000266841">
    <property type="component" value="Unassembled WGS sequence"/>
</dbReference>
<organism evidence="2 3">
    <name type="scientific">Thalassiosira oceanica</name>
    <name type="common">Marine diatom</name>
    <dbReference type="NCBI Taxonomy" id="159749"/>
    <lineage>
        <taxon>Eukaryota</taxon>
        <taxon>Sar</taxon>
        <taxon>Stramenopiles</taxon>
        <taxon>Ochrophyta</taxon>
        <taxon>Bacillariophyta</taxon>
        <taxon>Coscinodiscophyceae</taxon>
        <taxon>Thalassiosirophycidae</taxon>
        <taxon>Thalassiosirales</taxon>
        <taxon>Thalassiosiraceae</taxon>
        <taxon>Thalassiosira</taxon>
    </lineage>
</organism>
<feature type="compositionally biased region" description="Basic and acidic residues" evidence="1">
    <location>
        <begin position="281"/>
        <end position="292"/>
    </location>
</feature>
<dbReference type="EMBL" id="AGNL01009575">
    <property type="protein sequence ID" value="EJK69776.1"/>
    <property type="molecule type" value="Genomic_DNA"/>
</dbReference>
<reference evidence="2 3" key="1">
    <citation type="journal article" date="2012" name="Genome Biol.">
        <title>Genome and low-iron response of an oceanic diatom adapted to chronic iron limitation.</title>
        <authorList>
            <person name="Lommer M."/>
            <person name="Specht M."/>
            <person name="Roy A.S."/>
            <person name="Kraemer L."/>
            <person name="Andreson R."/>
            <person name="Gutowska M.A."/>
            <person name="Wolf J."/>
            <person name="Bergner S.V."/>
            <person name="Schilhabel M.B."/>
            <person name="Klostermeier U.C."/>
            <person name="Beiko R.G."/>
            <person name="Rosenstiel P."/>
            <person name="Hippler M."/>
            <person name="Laroche J."/>
        </authorList>
    </citation>
    <scope>NUCLEOTIDE SEQUENCE [LARGE SCALE GENOMIC DNA]</scope>
    <source>
        <strain evidence="2 3">CCMP1005</strain>
    </source>
</reference>
<gene>
    <name evidence="2" type="ORF">THAOC_08931</name>
</gene>
<feature type="compositionally biased region" description="Basic and acidic residues" evidence="1">
    <location>
        <begin position="262"/>
        <end position="273"/>
    </location>
</feature>
<feature type="region of interest" description="Disordered" evidence="1">
    <location>
        <begin position="262"/>
        <end position="294"/>
    </location>
</feature>
<dbReference type="AlphaFoldDB" id="K0T8T9"/>
<protein>
    <submittedName>
        <fullName evidence="2">Uncharacterized protein</fullName>
    </submittedName>
</protein>
<evidence type="ECO:0000256" key="1">
    <source>
        <dbReference type="SAM" id="MobiDB-lite"/>
    </source>
</evidence>
<comment type="caution">
    <text evidence="2">The sequence shown here is derived from an EMBL/GenBank/DDBJ whole genome shotgun (WGS) entry which is preliminary data.</text>
</comment>
<accession>K0T8T9</accession>
<sequence>MRIDVAHAHRLDAAAACRADAVDSVALGRLRDQTGIISIGSTQLLARGNLLLRPGRTTARPTGPPTDTGKVATANVPTGRRRRVTEVRPQGLMWIDATSKKRAMLRPAKPNDGSATRRRQVTEVRADVTNGRPLDGEDDGKTNDSADEGTGEKPNQGEAATAAFHGWARTARDACFRQRFWMSRNAWGAAESATAMPVEMAALPLSSASGGKALGAAESAAGLPWRRRRCHTASGGTSEGFSRGGWDWQRSFGPRCPTETAARRVADGEDDGKTNAPIDEGTAREMPNRGEETGCFWRGGRGLNDGRAFTRTRSGLELVTIPAPQEVGQIAAGGGKQRRRLTSARRAETCLDIDFKNQDFMNKSSCFRLRMQQSTVWTGTARPFVGEKEREHLQIGDAPPDVLDQYGALHDHQGNGSVLKSRRQLNPDFCGVSDCPEHCYELNMASGSLDGHP</sequence>
<feature type="region of interest" description="Disordered" evidence="1">
    <location>
        <begin position="54"/>
        <end position="73"/>
    </location>
</feature>
<feature type="region of interest" description="Disordered" evidence="1">
    <location>
        <begin position="100"/>
        <end position="158"/>
    </location>
</feature>
<keyword evidence="3" id="KW-1185">Reference proteome</keyword>
<feature type="compositionally biased region" description="Low complexity" evidence="1">
    <location>
        <begin position="54"/>
        <end position="69"/>
    </location>
</feature>